<keyword evidence="2" id="KW-1185">Reference proteome</keyword>
<evidence type="ECO:0000313" key="2">
    <source>
        <dbReference type="Proteomes" id="UP000234748"/>
    </source>
</evidence>
<dbReference type="AlphaFoldDB" id="A0A2N5M6B3"/>
<accession>A0A2N5M6B3</accession>
<evidence type="ECO:0000313" key="1">
    <source>
        <dbReference type="EMBL" id="PLT29904.1"/>
    </source>
</evidence>
<sequence>MEQLVQKKKRRRMIRKTGLILIGILFLWVGFHHCRNLYETLKYQARGKLVQVNGEHMNVTQKEGVHTQLYCCRVWAQPLPFWTSNPLRNHQRITKWWWSSLSDTDGVMFLVNPEQWKTSSKKLELP</sequence>
<dbReference type="EMBL" id="PGUY01000031">
    <property type="protein sequence ID" value="PLT29904.1"/>
    <property type="molecule type" value="Genomic_DNA"/>
</dbReference>
<organism evidence="1 2">
    <name type="scientific">Peribacillus deserti</name>
    <dbReference type="NCBI Taxonomy" id="673318"/>
    <lineage>
        <taxon>Bacteria</taxon>
        <taxon>Bacillati</taxon>
        <taxon>Bacillota</taxon>
        <taxon>Bacilli</taxon>
        <taxon>Bacillales</taxon>
        <taxon>Bacillaceae</taxon>
        <taxon>Peribacillus</taxon>
    </lineage>
</organism>
<comment type="caution">
    <text evidence="1">The sequence shown here is derived from an EMBL/GenBank/DDBJ whole genome shotgun (WGS) entry which is preliminary data.</text>
</comment>
<dbReference type="Proteomes" id="UP000234748">
    <property type="component" value="Unassembled WGS sequence"/>
</dbReference>
<proteinExistence type="predicted"/>
<name>A0A2N5M6B3_9BACI</name>
<reference evidence="1 2" key="1">
    <citation type="submission" date="2017-11" db="EMBL/GenBank/DDBJ databases">
        <title>Comparitive Functional Genomics of Dry Heat Resistant strains isolated from the Viking Spacecraft.</title>
        <authorList>
            <person name="Seuylemezian A."/>
            <person name="Cooper K."/>
            <person name="Vaishampayan P."/>
        </authorList>
    </citation>
    <scope>NUCLEOTIDE SEQUENCE [LARGE SCALE GENOMIC DNA]</scope>
    <source>
        <strain evidence="1 2">V1-29</strain>
    </source>
</reference>
<protein>
    <submittedName>
        <fullName evidence="1">Uncharacterized protein</fullName>
    </submittedName>
</protein>
<gene>
    <name evidence="1" type="ORF">CUU66_10230</name>
</gene>